<dbReference type="Proteomes" id="UP001141950">
    <property type="component" value="Unassembled WGS sequence"/>
</dbReference>
<dbReference type="AlphaFoldDB" id="A0A9X2MWE4"/>
<comment type="caution">
    <text evidence="1">The sequence shown here is derived from an EMBL/GenBank/DDBJ whole genome shotgun (WGS) entry which is preliminary data.</text>
</comment>
<organism evidence="1 2">
    <name type="scientific">Paenibacillus soyae</name>
    <dbReference type="NCBI Taxonomy" id="2969249"/>
    <lineage>
        <taxon>Bacteria</taxon>
        <taxon>Bacillati</taxon>
        <taxon>Bacillota</taxon>
        <taxon>Bacilli</taxon>
        <taxon>Bacillales</taxon>
        <taxon>Paenibacillaceae</taxon>
        <taxon>Paenibacillus</taxon>
    </lineage>
</organism>
<protein>
    <submittedName>
        <fullName evidence="1">SRPBCC domain-containing protein</fullName>
    </submittedName>
</protein>
<name>A0A9X2MWE4_9BACL</name>
<dbReference type="RefSeq" id="WP_257451296.1">
    <property type="nucleotide sequence ID" value="NZ_JANIPJ010000023.1"/>
</dbReference>
<keyword evidence="2" id="KW-1185">Reference proteome</keyword>
<proteinExistence type="predicted"/>
<evidence type="ECO:0000313" key="1">
    <source>
        <dbReference type="EMBL" id="MCR2807123.1"/>
    </source>
</evidence>
<dbReference type="EMBL" id="JANIPJ010000023">
    <property type="protein sequence ID" value="MCR2807123.1"/>
    <property type="molecule type" value="Genomic_DNA"/>
</dbReference>
<accession>A0A9X2MWE4</accession>
<sequence length="118" mass="13457">MTPRYIKQWDDLPEGFGEESLALGAVIDWTGNSKMTVVEFEHEKKLRQSLYSPKWELQPEAYDIGYTYVLTPLDGGKQTLLHIQIGDFNQLPDGQPYYEDSVRFGSEAAEKIKKLAEG</sequence>
<evidence type="ECO:0000313" key="2">
    <source>
        <dbReference type="Proteomes" id="UP001141950"/>
    </source>
</evidence>
<gene>
    <name evidence="1" type="ORF">NQZ67_24865</name>
</gene>
<reference evidence="1" key="1">
    <citation type="submission" date="2022-08" db="EMBL/GenBank/DDBJ databases">
        <title>The genomic sequence of strain Paenibacillus sp. SCIV0701.</title>
        <authorList>
            <person name="Zhao H."/>
        </authorList>
    </citation>
    <scope>NUCLEOTIDE SEQUENCE</scope>
    <source>
        <strain evidence="1">SCIV0701</strain>
    </source>
</reference>